<comment type="caution">
    <text evidence="8">The sequence shown here is derived from an EMBL/GenBank/DDBJ whole genome shotgun (WGS) entry which is preliminary data.</text>
</comment>
<keyword evidence="2" id="KW-1003">Cell membrane</keyword>
<evidence type="ECO:0000313" key="8">
    <source>
        <dbReference type="EMBL" id="MEF2966194.1"/>
    </source>
</evidence>
<dbReference type="PANTHER" id="PTHR30294:SF29">
    <property type="entry name" value="MULTIDRUG ABC TRANSPORTER PERMEASE YBHS-RELATED"/>
    <property type="match status" value="1"/>
</dbReference>
<dbReference type="Pfam" id="PF12698">
    <property type="entry name" value="ABC2_membrane_3"/>
    <property type="match status" value="1"/>
</dbReference>
<evidence type="ECO:0000259" key="7">
    <source>
        <dbReference type="Pfam" id="PF12698"/>
    </source>
</evidence>
<feature type="domain" description="ABC-2 type transporter transmembrane" evidence="7">
    <location>
        <begin position="19"/>
        <end position="401"/>
    </location>
</feature>
<keyword evidence="4 6" id="KW-1133">Transmembrane helix</keyword>
<dbReference type="RefSeq" id="WP_331846426.1">
    <property type="nucleotide sequence ID" value="NZ_JAZHPZ010000004.1"/>
</dbReference>
<feature type="transmembrane region" description="Helical" evidence="6">
    <location>
        <begin position="353"/>
        <end position="373"/>
    </location>
</feature>
<evidence type="ECO:0000256" key="4">
    <source>
        <dbReference type="ARBA" id="ARBA00022989"/>
    </source>
</evidence>
<dbReference type="InterPro" id="IPR051449">
    <property type="entry name" value="ABC-2_transporter_component"/>
</dbReference>
<proteinExistence type="predicted"/>
<name>A0ABU7VTG7_9BACL</name>
<evidence type="ECO:0000256" key="1">
    <source>
        <dbReference type="ARBA" id="ARBA00004651"/>
    </source>
</evidence>
<feature type="transmembrane region" description="Helical" evidence="6">
    <location>
        <begin position="251"/>
        <end position="271"/>
    </location>
</feature>
<comment type="subcellular location">
    <subcellularLocation>
        <location evidence="1">Cell membrane</location>
        <topology evidence="1">Multi-pass membrane protein</topology>
    </subcellularLocation>
</comment>
<accession>A0ABU7VTG7</accession>
<keyword evidence="9" id="KW-1185">Reference proteome</keyword>
<gene>
    <name evidence="8" type="ORF">V3851_10165</name>
</gene>
<keyword evidence="5 6" id="KW-0472">Membrane</keyword>
<organism evidence="8 9">
    <name type="scientific">Paenibacillus haidiansis</name>
    <dbReference type="NCBI Taxonomy" id="1574488"/>
    <lineage>
        <taxon>Bacteria</taxon>
        <taxon>Bacillati</taxon>
        <taxon>Bacillota</taxon>
        <taxon>Bacilli</taxon>
        <taxon>Bacillales</taxon>
        <taxon>Paenibacillaceae</taxon>
        <taxon>Paenibacillus</taxon>
    </lineage>
</organism>
<dbReference type="PANTHER" id="PTHR30294">
    <property type="entry name" value="MEMBRANE COMPONENT OF ABC TRANSPORTER YHHJ-RELATED"/>
    <property type="match status" value="1"/>
</dbReference>
<evidence type="ECO:0000256" key="5">
    <source>
        <dbReference type="ARBA" id="ARBA00023136"/>
    </source>
</evidence>
<evidence type="ECO:0000256" key="2">
    <source>
        <dbReference type="ARBA" id="ARBA00022475"/>
    </source>
</evidence>
<feature type="transmembrane region" description="Helical" evidence="6">
    <location>
        <begin position="21"/>
        <end position="42"/>
    </location>
</feature>
<feature type="transmembrane region" description="Helical" evidence="6">
    <location>
        <begin position="379"/>
        <end position="399"/>
    </location>
</feature>
<evidence type="ECO:0000313" key="9">
    <source>
        <dbReference type="Proteomes" id="UP001306950"/>
    </source>
</evidence>
<dbReference type="InterPro" id="IPR013525">
    <property type="entry name" value="ABC2_TM"/>
</dbReference>
<reference evidence="8 9" key="1">
    <citation type="submission" date="2024-02" db="EMBL/GenBank/DDBJ databases">
        <title>A nitrogen-fixing paenibacillus bacterium.</title>
        <authorList>
            <person name="Zhang W.L."/>
            <person name="Chen S.F."/>
        </authorList>
    </citation>
    <scope>NUCLEOTIDE SEQUENCE [LARGE SCALE GENOMIC DNA]</scope>
    <source>
        <strain evidence="8 9">M1</strain>
    </source>
</reference>
<protein>
    <submittedName>
        <fullName evidence="8">ABC transporter permease</fullName>
    </submittedName>
</protein>
<keyword evidence="3 6" id="KW-0812">Transmembrane</keyword>
<feature type="transmembrane region" description="Helical" evidence="6">
    <location>
        <begin position="292"/>
        <end position="315"/>
    </location>
</feature>
<evidence type="ECO:0000256" key="6">
    <source>
        <dbReference type="SAM" id="Phobius"/>
    </source>
</evidence>
<dbReference type="EMBL" id="JAZHPZ010000004">
    <property type="protein sequence ID" value="MEF2966194.1"/>
    <property type="molecule type" value="Genomic_DNA"/>
</dbReference>
<feature type="transmembrane region" description="Helical" evidence="6">
    <location>
        <begin position="327"/>
        <end position="346"/>
    </location>
</feature>
<dbReference type="Proteomes" id="UP001306950">
    <property type="component" value="Unassembled WGS sequence"/>
</dbReference>
<evidence type="ECO:0000256" key="3">
    <source>
        <dbReference type="ARBA" id="ARBA00022692"/>
    </source>
</evidence>
<sequence length="429" mass="47063">MNKMGTVIAFTFLNKIRAKSFMITTLVLAILVTIGLNIPYFIDKFTGNDEGPATIGIIQNNRPELADSLKAYREKQEAAGFELTEYEQADERILRQDLEEGRIDGYLEFGDSNDGVFPSVTYISKKDTIPQGLQSSLQAALQSVKAEYITKGMLSDEQIAALTTPVQIEAVKQAAADGGNAGAGEAAAEKPATINYVLVYVLIILFFMTSMMTGNMIAAEVTAEKSSRIMEILITSVSPLAQMFGKIIGMFFIGLFQIAIFAAVIGINISLPHNRPVLADFNLDLSQIHVEMLVFGLLFYILGYFLYATLFAAIGSLVSRTEELGQAIMPITMLSLAAFYIGIFSLAAPNSMLLKVSSFIPFFSPVSIVVRVGLGDAPIWEVIISMLILILSILFFGWLSAKIYRTGVLLYGKRPSIKELRKAMRAYKL</sequence>
<feature type="transmembrane region" description="Helical" evidence="6">
    <location>
        <begin position="197"/>
        <end position="217"/>
    </location>
</feature>